<dbReference type="InterPro" id="IPR001828">
    <property type="entry name" value="ANF_lig-bd_rcpt"/>
</dbReference>
<dbReference type="InterPro" id="IPR052612">
    <property type="entry name" value="ANP_Clearance_Receptor"/>
</dbReference>
<keyword evidence="5" id="KW-0732">Signal</keyword>
<comment type="subcellular location">
    <subcellularLocation>
        <location evidence="1">Membrane</location>
    </subcellularLocation>
</comment>
<keyword evidence="4" id="KW-0472">Membrane</keyword>
<feature type="signal peptide" evidence="5">
    <location>
        <begin position="1"/>
        <end position="19"/>
    </location>
</feature>
<dbReference type="GO" id="GO:0007165">
    <property type="term" value="P:signal transduction"/>
    <property type="evidence" value="ECO:0007669"/>
    <property type="project" value="TreeGrafter"/>
</dbReference>
<evidence type="ECO:0000256" key="5">
    <source>
        <dbReference type="SAM" id="SignalP"/>
    </source>
</evidence>
<organism evidence="7 8">
    <name type="scientific">Ramazzottius varieornatus</name>
    <name type="common">Water bear</name>
    <name type="synonym">Tardigrade</name>
    <dbReference type="NCBI Taxonomy" id="947166"/>
    <lineage>
        <taxon>Eukaryota</taxon>
        <taxon>Metazoa</taxon>
        <taxon>Ecdysozoa</taxon>
        <taxon>Tardigrada</taxon>
        <taxon>Eutardigrada</taxon>
        <taxon>Parachela</taxon>
        <taxon>Hypsibioidea</taxon>
        <taxon>Ramazzottiidae</taxon>
        <taxon>Ramazzottius</taxon>
    </lineage>
</organism>
<evidence type="ECO:0000256" key="3">
    <source>
        <dbReference type="ARBA" id="ARBA00022989"/>
    </source>
</evidence>
<feature type="chain" id="PRO_5008898397" description="Receptor ligand binding region domain-containing protein" evidence="5">
    <location>
        <begin position="20"/>
        <end position="244"/>
    </location>
</feature>
<reference evidence="7 8" key="1">
    <citation type="journal article" date="2016" name="Nat. Commun.">
        <title>Extremotolerant tardigrade genome and improved radiotolerance of human cultured cells by tardigrade-unique protein.</title>
        <authorList>
            <person name="Hashimoto T."/>
            <person name="Horikawa D.D."/>
            <person name="Saito Y."/>
            <person name="Kuwahara H."/>
            <person name="Kozuka-Hata H."/>
            <person name="Shin-I T."/>
            <person name="Minakuchi Y."/>
            <person name="Ohishi K."/>
            <person name="Motoyama A."/>
            <person name="Aizu T."/>
            <person name="Enomoto A."/>
            <person name="Kondo K."/>
            <person name="Tanaka S."/>
            <person name="Hara Y."/>
            <person name="Koshikawa S."/>
            <person name="Sagara H."/>
            <person name="Miura T."/>
            <person name="Yokobori S."/>
            <person name="Miyagawa K."/>
            <person name="Suzuki Y."/>
            <person name="Kubo T."/>
            <person name="Oyama M."/>
            <person name="Kohara Y."/>
            <person name="Fujiyama A."/>
            <person name="Arakawa K."/>
            <person name="Katayama T."/>
            <person name="Toyoda A."/>
            <person name="Kunieda T."/>
        </authorList>
    </citation>
    <scope>NUCLEOTIDE SEQUENCE [LARGE SCALE GENOMIC DNA]</scope>
    <source>
        <strain evidence="7 8">YOKOZUNA-1</strain>
    </source>
</reference>
<feature type="domain" description="Receptor ligand binding region" evidence="6">
    <location>
        <begin position="101"/>
        <end position="239"/>
    </location>
</feature>
<evidence type="ECO:0000256" key="2">
    <source>
        <dbReference type="ARBA" id="ARBA00022692"/>
    </source>
</evidence>
<accession>A0A1D1VH12</accession>
<dbReference type="PANTHER" id="PTHR44755">
    <property type="entry name" value="NATRIURETIC PEPTIDE RECEPTOR 3-RELATED"/>
    <property type="match status" value="1"/>
</dbReference>
<dbReference type="GO" id="GO:0017046">
    <property type="term" value="F:peptide hormone binding"/>
    <property type="evidence" value="ECO:0007669"/>
    <property type="project" value="TreeGrafter"/>
</dbReference>
<dbReference type="PANTHER" id="PTHR44755:SF8">
    <property type="entry name" value="RECEPTOR LIGAND BINDING REGION DOMAIN-CONTAINING PROTEIN"/>
    <property type="match status" value="1"/>
</dbReference>
<dbReference type="EMBL" id="BDGG01000005">
    <property type="protein sequence ID" value="GAV00076.1"/>
    <property type="molecule type" value="Genomic_DNA"/>
</dbReference>
<evidence type="ECO:0000256" key="1">
    <source>
        <dbReference type="ARBA" id="ARBA00004370"/>
    </source>
</evidence>
<comment type="caution">
    <text evidence="7">The sequence shown here is derived from an EMBL/GenBank/DDBJ whole genome shotgun (WGS) entry which is preliminary data.</text>
</comment>
<keyword evidence="8" id="KW-1185">Reference proteome</keyword>
<dbReference type="AlphaFoldDB" id="A0A1D1VH12"/>
<dbReference type="Gene3D" id="3.40.50.2300">
    <property type="match status" value="1"/>
</dbReference>
<sequence length="244" mass="27465">MNSVLLIFGLMLTFNILEALEGGNRVESNQNKTGVCKTPEVTVLIHVAYQFVDVISSVDVAVEEMNFLYDGRFSLIAVPFTTKSKFFCEQLADETADIAASFYYRRPRCPGTSVFLSPYCAPDFLMLARITAEWNVPVFSILGTFSTESTKYPTAISAAPTHNAVFAAFLKKFLLYYKWTTVFLLCDDKRDVGYFRANCENFKQQLAAPIFKVRFINFDSGMDSVDYSSHLNSVRKAARGTIRS</sequence>
<evidence type="ECO:0000259" key="6">
    <source>
        <dbReference type="Pfam" id="PF01094"/>
    </source>
</evidence>
<dbReference type="InterPro" id="IPR028082">
    <property type="entry name" value="Peripla_BP_I"/>
</dbReference>
<dbReference type="Pfam" id="PF01094">
    <property type="entry name" value="ANF_receptor"/>
    <property type="match status" value="1"/>
</dbReference>
<name>A0A1D1VH12_RAMVA</name>
<keyword evidence="3" id="KW-1133">Transmembrane helix</keyword>
<dbReference type="GO" id="GO:0038023">
    <property type="term" value="F:signaling receptor activity"/>
    <property type="evidence" value="ECO:0007669"/>
    <property type="project" value="TreeGrafter"/>
</dbReference>
<evidence type="ECO:0000313" key="7">
    <source>
        <dbReference type="EMBL" id="GAV00076.1"/>
    </source>
</evidence>
<evidence type="ECO:0000313" key="8">
    <source>
        <dbReference type="Proteomes" id="UP000186922"/>
    </source>
</evidence>
<dbReference type="GO" id="GO:0016020">
    <property type="term" value="C:membrane"/>
    <property type="evidence" value="ECO:0007669"/>
    <property type="project" value="UniProtKB-SubCell"/>
</dbReference>
<dbReference type="SUPFAM" id="SSF53822">
    <property type="entry name" value="Periplasmic binding protein-like I"/>
    <property type="match status" value="1"/>
</dbReference>
<gene>
    <name evidence="7" type="primary">RvY_10977-1</name>
    <name evidence="7" type="synonym">RvY_10977.1</name>
    <name evidence="7" type="ORF">RvY_10977</name>
</gene>
<proteinExistence type="predicted"/>
<keyword evidence="2" id="KW-0812">Transmembrane</keyword>
<evidence type="ECO:0000256" key="4">
    <source>
        <dbReference type="ARBA" id="ARBA00023136"/>
    </source>
</evidence>
<protein>
    <recommendedName>
        <fullName evidence="6">Receptor ligand binding region domain-containing protein</fullName>
    </recommendedName>
</protein>
<dbReference type="Proteomes" id="UP000186922">
    <property type="component" value="Unassembled WGS sequence"/>
</dbReference>